<dbReference type="Gene3D" id="2.40.40.10">
    <property type="entry name" value="RlpA-like domain"/>
    <property type="match status" value="1"/>
</dbReference>
<dbReference type="RefSeq" id="WP_009536740.1">
    <property type="nucleotide sequence ID" value="NZ_JH414504.1"/>
</dbReference>
<evidence type="ECO:0000313" key="3">
    <source>
        <dbReference type="EMBL" id="EHL11582.1"/>
    </source>
</evidence>
<comment type="caution">
    <text evidence="3">The sequence shown here is derived from an EMBL/GenBank/DDBJ whole genome shotgun (WGS) entry which is preliminary data.</text>
</comment>
<reference evidence="3 4" key="1">
    <citation type="submission" date="2011-08" db="EMBL/GenBank/DDBJ databases">
        <title>The Genome Sequence of Oribacterium sp. ACB7.</title>
        <authorList>
            <consortium name="The Broad Institute Genome Sequencing Platform"/>
            <person name="Earl A."/>
            <person name="Ward D."/>
            <person name="Feldgarden M."/>
            <person name="Gevers D."/>
            <person name="Sizova M."/>
            <person name="Hazen A."/>
            <person name="Epstein S."/>
            <person name="Young S.K."/>
            <person name="Zeng Q."/>
            <person name="Gargeya S."/>
            <person name="Fitzgerald M."/>
            <person name="Haas B."/>
            <person name="Abouelleil A."/>
            <person name="Alvarado L."/>
            <person name="Arachchi H.M."/>
            <person name="Berlin A."/>
            <person name="Brown A."/>
            <person name="Chapman S.B."/>
            <person name="Chen Z."/>
            <person name="Dunbar C."/>
            <person name="Freedman E."/>
            <person name="Gearin G."/>
            <person name="Gellesch M."/>
            <person name="Goldberg J."/>
            <person name="Griggs A."/>
            <person name="Gujja S."/>
            <person name="Heiman D."/>
            <person name="Howarth C."/>
            <person name="Larson L."/>
            <person name="Lui A."/>
            <person name="MacDonald P.J.P."/>
            <person name="Montmayeur A."/>
            <person name="Murphy C."/>
            <person name="Neiman D."/>
            <person name="Pearson M."/>
            <person name="Priest M."/>
            <person name="Roberts A."/>
            <person name="Saif S."/>
            <person name="Shea T."/>
            <person name="Shenoy N."/>
            <person name="Sisk P."/>
            <person name="Stolte C."/>
            <person name="Sykes S."/>
            <person name="Wortman J."/>
            <person name="Nusbaum C."/>
            <person name="Birren B."/>
        </authorList>
    </citation>
    <scope>NUCLEOTIDE SEQUENCE [LARGE SCALE GENOMIC DNA]</scope>
    <source>
        <strain evidence="3 4">ACB7</strain>
    </source>
</reference>
<accession>G9WVI1</accession>
<dbReference type="GO" id="GO:0004553">
    <property type="term" value="F:hydrolase activity, hydrolyzing O-glycosyl compounds"/>
    <property type="evidence" value="ECO:0007669"/>
    <property type="project" value="InterPro"/>
</dbReference>
<proteinExistence type="predicted"/>
<feature type="signal peptide" evidence="1">
    <location>
        <begin position="1"/>
        <end position="28"/>
    </location>
</feature>
<evidence type="ECO:0000256" key="1">
    <source>
        <dbReference type="SAM" id="SignalP"/>
    </source>
</evidence>
<dbReference type="InterPro" id="IPR010611">
    <property type="entry name" value="3D_dom"/>
</dbReference>
<feature type="domain" description="3D" evidence="2">
    <location>
        <begin position="93"/>
        <end position="152"/>
    </location>
</feature>
<sequence length="159" mass="16989">MLKIGKEKLSLFFALAFMLFSFPITSLAEGQSAPQGKGEIIEYDLNPESTTANEASSESQGYTKGASLGTFQLVGYSGDGMTYSGAPTKANHTVAADLKVLPLGTKIFIGDTVYTVEDIGSGVKGKMVDIYFSTMEEARALTRSGRVYSEVYVAVPKSE</sequence>
<protein>
    <recommendedName>
        <fullName evidence="2">3D domain-containing protein</fullName>
    </recommendedName>
</protein>
<name>G9WVI1_9FIRM</name>
<dbReference type="GO" id="GO:0009254">
    <property type="term" value="P:peptidoglycan turnover"/>
    <property type="evidence" value="ECO:0007669"/>
    <property type="project" value="InterPro"/>
</dbReference>
<dbReference type="AlphaFoldDB" id="G9WVI1"/>
<gene>
    <name evidence="3" type="ORF">HMPREF9624_00915</name>
</gene>
<keyword evidence="4" id="KW-1185">Reference proteome</keyword>
<evidence type="ECO:0000259" key="2">
    <source>
        <dbReference type="Pfam" id="PF06725"/>
    </source>
</evidence>
<dbReference type="CDD" id="cd14667">
    <property type="entry name" value="3D_containing_proteins"/>
    <property type="match status" value="1"/>
</dbReference>
<dbReference type="InterPro" id="IPR059180">
    <property type="entry name" value="3D_YorM"/>
</dbReference>
<dbReference type="SUPFAM" id="SSF50685">
    <property type="entry name" value="Barwin-like endoglucanases"/>
    <property type="match status" value="1"/>
</dbReference>
<dbReference type="Pfam" id="PF06725">
    <property type="entry name" value="3D"/>
    <property type="match status" value="1"/>
</dbReference>
<keyword evidence="1" id="KW-0732">Signal</keyword>
<dbReference type="EMBL" id="AFZD01000017">
    <property type="protein sequence ID" value="EHL11582.1"/>
    <property type="molecule type" value="Genomic_DNA"/>
</dbReference>
<dbReference type="HOGENOM" id="CLU_123776_0_0_9"/>
<dbReference type="Proteomes" id="UP000003527">
    <property type="component" value="Unassembled WGS sequence"/>
</dbReference>
<organism evidence="3 4">
    <name type="scientific">Oribacterium asaccharolyticum ACB7</name>
    <dbReference type="NCBI Taxonomy" id="796944"/>
    <lineage>
        <taxon>Bacteria</taxon>
        <taxon>Bacillati</taxon>
        <taxon>Bacillota</taxon>
        <taxon>Clostridia</taxon>
        <taxon>Lachnospirales</taxon>
        <taxon>Lachnospiraceae</taxon>
        <taxon>Oribacterium</taxon>
    </lineage>
</organism>
<dbReference type="InterPro" id="IPR036908">
    <property type="entry name" value="RlpA-like_sf"/>
</dbReference>
<evidence type="ECO:0000313" key="4">
    <source>
        <dbReference type="Proteomes" id="UP000003527"/>
    </source>
</evidence>
<feature type="chain" id="PRO_5003528120" description="3D domain-containing protein" evidence="1">
    <location>
        <begin position="29"/>
        <end position="159"/>
    </location>
</feature>
<dbReference type="PATRIC" id="fig|796944.3.peg.1646"/>
<dbReference type="GO" id="GO:0019867">
    <property type="term" value="C:outer membrane"/>
    <property type="evidence" value="ECO:0007669"/>
    <property type="project" value="InterPro"/>
</dbReference>